<dbReference type="PANTHER" id="PTHR19300:SF57">
    <property type="entry name" value="BETA-1,4-N-ACETYLGALACTOSAMINYLTRANSFERASE"/>
    <property type="match status" value="1"/>
</dbReference>
<evidence type="ECO:0000313" key="15">
    <source>
        <dbReference type="EMBL" id="OLQ04814.1"/>
    </source>
</evidence>
<sequence length="2009" mass="228128">MPKGSRRGAKPPAEREVLERCEGRPAPPAPEEQEPEDPAERPCKCIVCQQGASPWHAGCPNMGEIVAVRGHYEQTPPRLALQKGSRDRDCGGCSANLGRRLDLLEARVLSHWHEFLVHKSEVQRKFEDVFAACRGHRPKGSMSAHADLERRLSFCEGVVRDSEDERARHLELKVLSEDTWRGLERLQNRVTQESDNLGKVSSDLQRRLAVLDKKSEELQLGLQSQVTDMRKEMQDVIVRASRELGVELRSSFERRIRQGHDEALESAEIASQRCMKSVMSEMNASVMTAEARAQQQCARLRGELEVAEAAAEDIWRRSSNEIARAVAASETSFKPRLQQIDEDARAAMTALELSLERRLLQHSSEAAENLRSLDARAQQNMAEVAESITHVEQLLRSQRSEALASLEALDSRLATQSRRCTDSEAREASLERRLQKDHVQLADDLHTNMLQVRRELADRTGTVESRVIAEVAGLRDELKDSIAAGRDEWAMRLSEAQQQLTRLSGASRSLQDSLAGCQKEVAELRDTQHAMENSVAGLHASRDSELRLLAEDSRAFKAKFTEEILDAQGVSRSLGHRMSTVEAACAGADRVEQGLHPSHDMRDGGLENPSGRTGLGGVVVVVPFRDQLPLQDRRRQLSRFLPHMKEFLAGVPHAIVIVEQSQDGQKFNRGKLLNVGFKIAAEVLPTMEVFITHDVDLLPSRDMLPVYVRPPPESRAIHLASVWQTHSLDSKVVLVAQLGSPLAKYTYKNFLGGVLSFRPSDFERINGFPNNYWGWGLEDDQLGLRMAHNGVRTLGVRLGEFEDLDPINMKSILERRDATEVRKHLPWYNANMFQCGELTLDPDWSTNGLRGLDFEQVDSWVDGPVHHKVVMLSRTDPAAGTKRHWSASSARDEVLAMRTSFRSSLDHVEAAKDELSKELETQGRAVRQAVEKAHLDGHQAACEELYKEQRNLRAEVSEQLQRLTSVERRAKDVARGEEASAQRVAALSEQVERLVRAAHSPSDAGHREVFAELQTAVTRMEELQSQVNRLLRDSKKSTEKWETVLPRLQEAERAVERLSRGPTQMHREMQELRSQLAETRLQASLTPRSDRVPVLTRKGPGAPSAAKLFLGVYPRGLQHIAVAELTGREGLRIWKHHEEHCALLFQLPEGPVLELGSFLLLREVPPQCAFDETGLWLPPRPTLHDLARAARAQACSAADFWRSRMRDFKTWRVFIKGSDTKYQKASWCVIPPMACELHHSPGRLKRWVQEHGRRRTPRTTAPERVQEAAAHLDLVVARREAEVAELRVEAQRAKAALEDAQKKEEEEAASQEAAQVALAKDLQVSLHGEKELLERLDAEEEEAKADAALCERADSQRSIALAELRELHGHLQPLQESLAREEAALAALRSELTAGQLRAVGLAQEAAEASRKKQASLDVREPLIHYFAGRAYQDWEESRADGLRNRLVLKRCFRRFQAIGEAASRLCHRAAAFELRRRQQLPKQFLDGWRFVQGDWQVEERLLTQIMRGWAEQRLGATGRRLRALQLRRLASEIWVSWSRLVPKRLPTRLLNVDPVSLQPFQRLNRGRHCCSRGTAYNEDAFHTNTLSHAWSTQFKSCRPGSCLGAFRGWSFLTWLHSRQASLAKGFWKRRRATNVARALWQLRASVTQRRCWHRCAPLLWRLFTMHLFCWQRRQPFVGFVVWRGVQRRCKRGRSMALEKLSQCGERESLAWRREVWKRWHDLLAAGYAAVQAAASSLSTRRARHRQRLWFLWLLRCTRLSSSTLRCVAWLRTSRLKSCFQHWCRCIFQARRLCWLSRRMRHRLLQVVVQNWASRRHRHKVPRAAAQVGQAHRRRSLHRTIHLWLLAFERRRLQAVPLLGGTMRAQAHHCFLAELRAARAAETNLAEEEALISKEAVSLRSELVPAAHDVGLASHKAEQAQMELQVQVKALEEFECAEVEQQLCEVLRLNVELARGFRESESCVAAAAMRLDALCSSSASLRKQLDSAEQQYTAAMATLVAEAAWLRET</sequence>
<dbReference type="InterPro" id="IPR027995">
    <property type="entry name" value="Galactosyl_T_N"/>
</dbReference>
<keyword evidence="9" id="KW-0472">Membrane</keyword>
<dbReference type="Gene3D" id="3.90.550.10">
    <property type="entry name" value="Spore Coat Polysaccharide Biosynthesis Protein SpsA, Chain A"/>
    <property type="match status" value="1"/>
</dbReference>
<dbReference type="OrthoDB" id="429684at2759"/>
<keyword evidence="8" id="KW-1133">Transmembrane helix</keyword>
<keyword evidence="7" id="KW-0735">Signal-anchor</keyword>
<evidence type="ECO:0000256" key="8">
    <source>
        <dbReference type="ARBA" id="ARBA00022989"/>
    </source>
</evidence>
<dbReference type="PRINTS" id="PR02050">
    <property type="entry name" value="B14GALTRFASE"/>
</dbReference>
<dbReference type="SUPFAM" id="SSF53448">
    <property type="entry name" value="Nucleotide-diphospho-sugar transferases"/>
    <property type="match status" value="1"/>
</dbReference>
<keyword evidence="16" id="KW-1185">Reference proteome</keyword>
<gene>
    <name evidence="15" type="primary">sqv-3</name>
    <name evidence="15" type="ORF">AK812_SmicGene12074</name>
</gene>
<feature type="compositionally biased region" description="Basic and acidic residues" evidence="12">
    <location>
        <begin position="12"/>
        <end position="23"/>
    </location>
</feature>
<dbReference type="GO" id="GO:0008378">
    <property type="term" value="F:galactosyltransferase activity"/>
    <property type="evidence" value="ECO:0007669"/>
    <property type="project" value="TreeGrafter"/>
</dbReference>
<evidence type="ECO:0000256" key="7">
    <source>
        <dbReference type="ARBA" id="ARBA00022968"/>
    </source>
</evidence>
<evidence type="ECO:0000313" key="16">
    <source>
        <dbReference type="Proteomes" id="UP000186817"/>
    </source>
</evidence>
<keyword evidence="11" id="KW-0175">Coiled coil</keyword>
<dbReference type="PANTHER" id="PTHR19300">
    <property type="entry name" value="BETA-1,4-GALACTOSYLTRANSFERASE"/>
    <property type="match status" value="1"/>
</dbReference>
<comment type="caution">
    <text evidence="15">The sequence shown here is derived from an EMBL/GenBank/DDBJ whole genome shotgun (WGS) entry which is preliminary data.</text>
</comment>
<evidence type="ECO:0000259" key="13">
    <source>
        <dbReference type="Pfam" id="PF02709"/>
    </source>
</evidence>
<comment type="subcellular location">
    <subcellularLocation>
        <location evidence="1">Membrane</location>
        <topology evidence="1">Single-pass type II membrane protein</topology>
    </subcellularLocation>
</comment>
<feature type="coiled-coil region" evidence="11">
    <location>
        <begin position="1013"/>
        <end position="1040"/>
    </location>
</feature>
<dbReference type="InterPro" id="IPR003859">
    <property type="entry name" value="Galactosyl_T"/>
</dbReference>
<dbReference type="Proteomes" id="UP000186817">
    <property type="component" value="Unassembled WGS sequence"/>
</dbReference>
<feature type="coiled-coil region" evidence="11">
    <location>
        <begin position="905"/>
        <end position="969"/>
    </location>
</feature>
<evidence type="ECO:0000256" key="2">
    <source>
        <dbReference type="ARBA" id="ARBA00004922"/>
    </source>
</evidence>
<comment type="similarity">
    <text evidence="3">Belongs to the glycosyltransferase 7 family.</text>
</comment>
<evidence type="ECO:0000256" key="6">
    <source>
        <dbReference type="ARBA" id="ARBA00022692"/>
    </source>
</evidence>
<evidence type="ECO:0000256" key="1">
    <source>
        <dbReference type="ARBA" id="ARBA00004606"/>
    </source>
</evidence>
<dbReference type="GO" id="GO:0005794">
    <property type="term" value="C:Golgi apparatus"/>
    <property type="evidence" value="ECO:0007669"/>
    <property type="project" value="TreeGrafter"/>
</dbReference>
<name>A0A1Q9EBJ7_SYMMI</name>
<dbReference type="InterPro" id="IPR029044">
    <property type="entry name" value="Nucleotide-diphossugar_trans"/>
</dbReference>
<dbReference type="Pfam" id="PF02709">
    <property type="entry name" value="Glyco_transf_7C"/>
    <property type="match status" value="1"/>
</dbReference>
<reference evidence="15 16" key="1">
    <citation type="submission" date="2016-02" db="EMBL/GenBank/DDBJ databases">
        <title>Genome analysis of coral dinoflagellate symbionts highlights evolutionary adaptations to a symbiotic lifestyle.</title>
        <authorList>
            <person name="Aranda M."/>
            <person name="Li Y."/>
            <person name="Liew Y.J."/>
            <person name="Baumgarten S."/>
            <person name="Simakov O."/>
            <person name="Wilson M."/>
            <person name="Piel J."/>
            <person name="Ashoor H."/>
            <person name="Bougouffa S."/>
            <person name="Bajic V.B."/>
            <person name="Ryu T."/>
            <person name="Ravasi T."/>
            <person name="Bayer T."/>
            <person name="Micklem G."/>
            <person name="Kim H."/>
            <person name="Bhak J."/>
            <person name="Lajeunesse T.C."/>
            <person name="Voolstra C.R."/>
        </authorList>
    </citation>
    <scope>NUCLEOTIDE SEQUENCE [LARGE SCALE GENOMIC DNA]</scope>
    <source>
        <strain evidence="15 16">CCMP2467</strain>
    </source>
</reference>
<keyword evidence="10" id="KW-0325">Glycoprotein</keyword>
<dbReference type="UniPathway" id="UPA00378"/>
<dbReference type="EMBL" id="LSRX01000200">
    <property type="protein sequence ID" value="OLQ04814.1"/>
    <property type="molecule type" value="Genomic_DNA"/>
</dbReference>
<feature type="region of interest" description="Disordered" evidence="12">
    <location>
        <begin position="1"/>
        <end position="38"/>
    </location>
</feature>
<keyword evidence="4 15" id="KW-0328">Glycosyltransferase</keyword>
<evidence type="ECO:0000256" key="12">
    <source>
        <dbReference type="SAM" id="MobiDB-lite"/>
    </source>
</evidence>
<dbReference type="GO" id="GO:0016020">
    <property type="term" value="C:membrane"/>
    <property type="evidence" value="ECO:0007669"/>
    <property type="project" value="UniProtKB-SubCell"/>
</dbReference>
<dbReference type="InterPro" id="IPR027791">
    <property type="entry name" value="Galactosyl_T_C"/>
</dbReference>
<organism evidence="15 16">
    <name type="scientific">Symbiodinium microadriaticum</name>
    <name type="common">Dinoflagellate</name>
    <name type="synonym">Zooxanthella microadriatica</name>
    <dbReference type="NCBI Taxonomy" id="2951"/>
    <lineage>
        <taxon>Eukaryota</taxon>
        <taxon>Sar</taxon>
        <taxon>Alveolata</taxon>
        <taxon>Dinophyceae</taxon>
        <taxon>Suessiales</taxon>
        <taxon>Symbiodiniaceae</taxon>
        <taxon>Symbiodinium</taxon>
    </lineage>
</organism>
<proteinExistence type="inferred from homology"/>
<accession>A0A1Q9EBJ7</accession>
<evidence type="ECO:0000256" key="9">
    <source>
        <dbReference type="ARBA" id="ARBA00023136"/>
    </source>
</evidence>
<evidence type="ECO:0000256" key="3">
    <source>
        <dbReference type="ARBA" id="ARBA00005735"/>
    </source>
</evidence>
<evidence type="ECO:0000259" key="14">
    <source>
        <dbReference type="Pfam" id="PF13733"/>
    </source>
</evidence>
<keyword evidence="5 15" id="KW-0808">Transferase</keyword>
<protein>
    <submittedName>
        <fullName evidence="15">Putative galactosyltransferase sqv-3</fullName>
    </submittedName>
</protein>
<comment type="pathway">
    <text evidence="2">Protein modification; protein glycosylation.</text>
</comment>
<feature type="coiled-coil region" evidence="11">
    <location>
        <begin position="1274"/>
        <end position="1391"/>
    </location>
</feature>
<dbReference type="Pfam" id="PF13733">
    <property type="entry name" value="Glyco_transf_7N"/>
    <property type="match status" value="1"/>
</dbReference>
<dbReference type="GO" id="GO:0005975">
    <property type="term" value="P:carbohydrate metabolic process"/>
    <property type="evidence" value="ECO:0007669"/>
    <property type="project" value="InterPro"/>
</dbReference>
<evidence type="ECO:0000256" key="4">
    <source>
        <dbReference type="ARBA" id="ARBA00022676"/>
    </source>
</evidence>
<feature type="domain" description="Galactosyltransferase N-terminal" evidence="14">
    <location>
        <begin position="598"/>
        <end position="703"/>
    </location>
</feature>
<evidence type="ECO:0000256" key="5">
    <source>
        <dbReference type="ARBA" id="ARBA00022679"/>
    </source>
</evidence>
<keyword evidence="6" id="KW-0812">Transmembrane</keyword>
<feature type="domain" description="Galactosyltransferase C-terminal" evidence="13">
    <location>
        <begin position="743"/>
        <end position="794"/>
    </location>
</feature>
<evidence type="ECO:0000256" key="10">
    <source>
        <dbReference type="ARBA" id="ARBA00023180"/>
    </source>
</evidence>
<feature type="coiled-coil region" evidence="11">
    <location>
        <begin position="1971"/>
        <end position="1998"/>
    </location>
</feature>
<evidence type="ECO:0000256" key="11">
    <source>
        <dbReference type="SAM" id="Coils"/>
    </source>
</evidence>